<keyword evidence="7 10" id="KW-0472">Membrane</keyword>
<comment type="similarity">
    <text evidence="2 10 11">Belongs to the TonB-dependent receptor family.</text>
</comment>
<keyword evidence="6 11" id="KW-0798">TonB box</keyword>
<dbReference type="Gene3D" id="2.40.170.20">
    <property type="entry name" value="TonB-dependent receptor, beta-barrel domain"/>
    <property type="match status" value="1"/>
</dbReference>
<keyword evidence="3 10" id="KW-0813">Transport</keyword>
<feature type="signal peptide" evidence="12">
    <location>
        <begin position="1"/>
        <end position="31"/>
    </location>
</feature>
<dbReference type="Proteomes" id="UP000825679">
    <property type="component" value="Chromosome"/>
</dbReference>
<dbReference type="Pfam" id="PF07715">
    <property type="entry name" value="Plug"/>
    <property type="match status" value="1"/>
</dbReference>
<evidence type="ECO:0000256" key="9">
    <source>
        <dbReference type="ARBA" id="ARBA00023237"/>
    </source>
</evidence>
<dbReference type="InterPro" id="IPR010105">
    <property type="entry name" value="TonB_sidphr_rcpt"/>
</dbReference>
<dbReference type="InterPro" id="IPR039426">
    <property type="entry name" value="TonB-dep_rcpt-like"/>
</dbReference>
<sequence>MRDKHKSGIRHFAKLPAAAALFGAVAGGVNAAETVLAPVEVSAENPQSRNGTVNTFKAPTVHVGRVEQDARDIPQSVTSVTRQLMNDQDANTLKEALRNAVGVTFNAAEGGASGDGIRIRGFGASNDLYLDNFRDSAQYNRDTFHIDTVEVLRGPASMMFGRGSTGGVVNQVSKTPFRGDLNQLSTTIGMDSFYRVEGDFNRAIGESTAARINVMGQKADSFREGAEMNRWGVAPSITWGLGEPTQITASYLHYQEDNVPDYGVPYYRKTPLNQGTNQPIDRVDTFYGLKDFDSEETQADVLSLRVEHQINPNMKIKNSTRAGKYDLDLRASAPGLSFAKPTDALTDSTTVTRGRKLRMREQEIYSNVTDFLWDFETGTVRHNVLAGIELTREKLLSTGRMQLDTTGKVLPSSTTGLAGCNLPSTTVGNPVTGGVPSNCSDPVNTVTADSTADTVAFYFQDMIDLNPHWKVLLGARYDNFKASTENLSFTKQKAADNVSRTDKVWSYRTGLIYQPDQVQSYYVSYGTSFNPSAEAYSTDPKGALTDPEKNANYEIGARWTLLDGDLALRTAVFRTEKTNERQTDIEPGVVKPYLLSGKRHTDGIELEAAGRLSDKWQVFAGLALMDPVIDEVANPARKYQEGNRPDNSPTYTGNLWTTYQVDGNWKVGGGMNAMGKRYTSLDNTVFLPSYVRWDAMVEWTHRDLSVQLNVLNLFDTEYYEGLYAGFAVPGTTRTARVTASYKF</sequence>
<evidence type="ECO:0000256" key="12">
    <source>
        <dbReference type="SAM" id="SignalP"/>
    </source>
</evidence>
<feature type="domain" description="TonB-dependent receptor plug" evidence="14">
    <location>
        <begin position="70"/>
        <end position="168"/>
    </location>
</feature>
<dbReference type="InterPro" id="IPR036942">
    <property type="entry name" value="Beta-barrel_TonB_sf"/>
</dbReference>
<evidence type="ECO:0000256" key="11">
    <source>
        <dbReference type="RuleBase" id="RU003357"/>
    </source>
</evidence>
<dbReference type="InterPro" id="IPR000531">
    <property type="entry name" value="Beta-barrel_TonB"/>
</dbReference>
<name>A0ABX8Z1X8_9NEIS</name>
<evidence type="ECO:0000259" key="14">
    <source>
        <dbReference type="Pfam" id="PF07715"/>
    </source>
</evidence>
<dbReference type="SUPFAM" id="SSF56935">
    <property type="entry name" value="Porins"/>
    <property type="match status" value="1"/>
</dbReference>
<proteinExistence type="inferred from homology"/>
<keyword evidence="12" id="KW-0732">Signal</keyword>
<keyword evidence="9 10" id="KW-0998">Cell outer membrane</keyword>
<dbReference type="PANTHER" id="PTHR32552">
    <property type="entry name" value="FERRICHROME IRON RECEPTOR-RELATED"/>
    <property type="match status" value="1"/>
</dbReference>
<protein>
    <submittedName>
        <fullName evidence="15">TonB-dependent siderophore receptor</fullName>
    </submittedName>
</protein>
<dbReference type="EMBL" id="CP081150">
    <property type="protein sequence ID" value="QZA76578.1"/>
    <property type="molecule type" value="Genomic_DNA"/>
</dbReference>
<feature type="domain" description="TonB-dependent receptor-like beta-barrel" evidence="13">
    <location>
        <begin position="239"/>
        <end position="713"/>
    </location>
</feature>
<evidence type="ECO:0000256" key="5">
    <source>
        <dbReference type="ARBA" id="ARBA00022692"/>
    </source>
</evidence>
<evidence type="ECO:0000256" key="3">
    <source>
        <dbReference type="ARBA" id="ARBA00022448"/>
    </source>
</evidence>
<evidence type="ECO:0000313" key="15">
    <source>
        <dbReference type="EMBL" id="QZA76578.1"/>
    </source>
</evidence>
<evidence type="ECO:0000256" key="1">
    <source>
        <dbReference type="ARBA" id="ARBA00004571"/>
    </source>
</evidence>
<dbReference type="NCBIfam" id="TIGR01783">
    <property type="entry name" value="TonB-siderophor"/>
    <property type="match status" value="1"/>
</dbReference>
<organism evidence="15 16">
    <name type="scientific">Deefgea tanakiae</name>
    <dbReference type="NCBI Taxonomy" id="2865840"/>
    <lineage>
        <taxon>Bacteria</taxon>
        <taxon>Pseudomonadati</taxon>
        <taxon>Pseudomonadota</taxon>
        <taxon>Betaproteobacteria</taxon>
        <taxon>Neisseriales</taxon>
        <taxon>Chitinibacteraceae</taxon>
        <taxon>Deefgea</taxon>
    </lineage>
</organism>
<keyword evidence="8 15" id="KW-0675">Receptor</keyword>
<keyword evidence="16" id="KW-1185">Reference proteome</keyword>
<evidence type="ECO:0000256" key="6">
    <source>
        <dbReference type="ARBA" id="ARBA00023077"/>
    </source>
</evidence>
<dbReference type="PANTHER" id="PTHR32552:SF83">
    <property type="entry name" value="BLR3904 PROTEIN"/>
    <property type="match status" value="1"/>
</dbReference>
<dbReference type="RefSeq" id="WP_221004983.1">
    <property type="nucleotide sequence ID" value="NZ_CP081150.1"/>
</dbReference>
<dbReference type="Pfam" id="PF00593">
    <property type="entry name" value="TonB_dep_Rec_b-barrel"/>
    <property type="match status" value="1"/>
</dbReference>
<evidence type="ECO:0000256" key="7">
    <source>
        <dbReference type="ARBA" id="ARBA00023136"/>
    </source>
</evidence>
<evidence type="ECO:0000256" key="4">
    <source>
        <dbReference type="ARBA" id="ARBA00022452"/>
    </source>
</evidence>
<accession>A0ABX8Z1X8</accession>
<dbReference type="InterPro" id="IPR012910">
    <property type="entry name" value="Plug_dom"/>
</dbReference>
<keyword evidence="5 10" id="KW-0812">Transmembrane</keyword>
<dbReference type="Gene3D" id="2.170.130.10">
    <property type="entry name" value="TonB-dependent receptor, plug domain"/>
    <property type="match status" value="1"/>
</dbReference>
<gene>
    <name evidence="15" type="ORF">K4H28_09555</name>
</gene>
<evidence type="ECO:0000256" key="2">
    <source>
        <dbReference type="ARBA" id="ARBA00009810"/>
    </source>
</evidence>
<dbReference type="CDD" id="cd01347">
    <property type="entry name" value="ligand_gated_channel"/>
    <property type="match status" value="1"/>
</dbReference>
<feature type="chain" id="PRO_5046563389" evidence="12">
    <location>
        <begin position="32"/>
        <end position="743"/>
    </location>
</feature>
<keyword evidence="4 10" id="KW-1134">Transmembrane beta strand</keyword>
<evidence type="ECO:0000259" key="13">
    <source>
        <dbReference type="Pfam" id="PF00593"/>
    </source>
</evidence>
<reference evidence="15 16" key="1">
    <citation type="submission" date="2021-08" db="EMBL/GenBank/DDBJ databases">
        <title>complete genome sequencing of Deefgea sp. D25.</title>
        <authorList>
            <person name="Bae J.-W."/>
            <person name="Gim D.-H."/>
        </authorList>
    </citation>
    <scope>NUCLEOTIDE SEQUENCE [LARGE SCALE GENOMIC DNA]</scope>
    <source>
        <strain evidence="15 16">D25</strain>
    </source>
</reference>
<evidence type="ECO:0000256" key="10">
    <source>
        <dbReference type="PROSITE-ProRule" id="PRU01360"/>
    </source>
</evidence>
<evidence type="ECO:0000256" key="8">
    <source>
        <dbReference type="ARBA" id="ARBA00023170"/>
    </source>
</evidence>
<dbReference type="PROSITE" id="PS52016">
    <property type="entry name" value="TONB_DEPENDENT_REC_3"/>
    <property type="match status" value="1"/>
</dbReference>
<evidence type="ECO:0000313" key="16">
    <source>
        <dbReference type="Proteomes" id="UP000825679"/>
    </source>
</evidence>
<dbReference type="InterPro" id="IPR037066">
    <property type="entry name" value="Plug_dom_sf"/>
</dbReference>
<comment type="subcellular location">
    <subcellularLocation>
        <location evidence="1 10">Cell outer membrane</location>
        <topology evidence="1 10">Multi-pass membrane protein</topology>
    </subcellularLocation>
</comment>